<dbReference type="AlphaFoldDB" id="A0A0R3WBL5"/>
<dbReference type="WBParaSite" id="TASK_0000803801-mRNA-1">
    <property type="protein sequence ID" value="TASK_0000803801-mRNA-1"/>
    <property type="gene ID" value="TASK_0000803801"/>
</dbReference>
<dbReference type="Proteomes" id="UP000282613">
    <property type="component" value="Unassembled WGS sequence"/>
</dbReference>
<dbReference type="EMBL" id="UYRS01018718">
    <property type="protein sequence ID" value="VDK39467.1"/>
    <property type="molecule type" value="Genomic_DNA"/>
</dbReference>
<name>A0A0R3WBL5_TAEAS</name>
<accession>A0A0R3WBL5</accession>
<keyword evidence="2" id="KW-1185">Reference proteome</keyword>
<evidence type="ECO:0000313" key="3">
    <source>
        <dbReference type="WBParaSite" id="TASK_0000803801-mRNA-1"/>
    </source>
</evidence>
<dbReference type="OrthoDB" id="6256045at2759"/>
<reference evidence="3" key="1">
    <citation type="submission" date="2017-02" db="UniProtKB">
        <authorList>
            <consortium name="WormBaseParasite"/>
        </authorList>
    </citation>
    <scope>IDENTIFICATION</scope>
</reference>
<proteinExistence type="predicted"/>
<evidence type="ECO:0000313" key="1">
    <source>
        <dbReference type="EMBL" id="VDK39467.1"/>
    </source>
</evidence>
<evidence type="ECO:0000313" key="2">
    <source>
        <dbReference type="Proteomes" id="UP000282613"/>
    </source>
</evidence>
<organism evidence="3">
    <name type="scientific">Taenia asiatica</name>
    <name type="common">Asian tapeworm</name>
    <dbReference type="NCBI Taxonomy" id="60517"/>
    <lineage>
        <taxon>Eukaryota</taxon>
        <taxon>Metazoa</taxon>
        <taxon>Spiralia</taxon>
        <taxon>Lophotrochozoa</taxon>
        <taxon>Platyhelminthes</taxon>
        <taxon>Cestoda</taxon>
        <taxon>Eucestoda</taxon>
        <taxon>Cyclophyllidea</taxon>
        <taxon>Taeniidae</taxon>
        <taxon>Taenia</taxon>
    </lineage>
</organism>
<sequence>MREDKAMVSSKATPTSIEGDTRRKTLTITLIPTVDSRGEGKKRSTTSRVANEVNEIGDVCQKLKKCVVSVQNRIMDSLLPSLVVMGNFGEFGHRDEFERRHHFKNLQTIVLGTAFAATLKNFVSTQSSEPTGGHRERGRFLLLPQWEQRFLGLKRRQCLGRIVLAYDGPSGKAFDSFMEEEKRSK</sequence>
<protein>
    <submittedName>
        <fullName evidence="3">BRCT domain-containing protein</fullName>
    </submittedName>
</protein>
<gene>
    <name evidence="1" type="ORF">TASK_LOCUS8039</name>
</gene>
<reference evidence="1 2" key="2">
    <citation type="submission" date="2018-11" db="EMBL/GenBank/DDBJ databases">
        <authorList>
            <consortium name="Pathogen Informatics"/>
        </authorList>
    </citation>
    <scope>NUCLEOTIDE SEQUENCE [LARGE SCALE GENOMIC DNA]</scope>
</reference>